<evidence type="ECO:0000256" key="1">
    <source>
        <dbReference type="SAM" id="MobiDB-lite"/>
    </source>
</evidence>
<name>A0A150MCI5_9BACI</name>
<evidence type="ECO:0000313" key="3">
    <source>
        <dbReference type="Proteomes" id="UP000075683"/>
    </source>
</evidence>
<feature type="region of interest" description="Disordered" evidence="1">
    <location>
        <begin position="1"/>
        <end position="56"/>
    </location>
</feature>
<proteinExistence type="predicted"/>
<evidence type="ECO:0000313" key="2">
    <source>
        <dbReference type="EMBL" id="KYD22317.1"/>
    </source>
</evidence>
<accession>A0A150MCI5</accession>
<dbReference type="AlphaFoldDB" id="A0A150MCI5"/>
<comment type="caution">
    <text evidence="2">The sequence shown here is derived from an EMBL/GenBank/DDBJ whole genome shotgun (WGS) entry which is preliminary data.</text>
</comment>
<dbReference type="STRING" id="301148.B4135_1324"/>
<dbReference type="Proteomes" id="UP000075683">
    <property type="component" value="Unassembled WGS sequence"/>
</dbReference>
<feature type="compositionally biased region" description="Basic and acidic residues" evidence="1">
    <location>
        <begin position="7"/>
        <end position="31"/>
    </location>
</feature>
<sequence length="56" mass="6202">MRRGRRFSAEEKTGDRCPDSLEEGGLREGKNRVQTCTNKPGVALDKPFTGLRGEPP</sequence>
<organism evidence="2 3">
    <name type="scientific">Caldibacillus debilis</name>
    <dbReference type="NCBI Taxonomy" id="301148"/>
    <lineage>
        <taxon>Bacteria</taxon>
        <taxon>Bacillati</taxon>
        <taxon>Bacillota</taxon>
        <taxon>Bacilli</taxon>
        <taxon>Bacillales</taxon>
        <taxon>Bacillaceae</taxon>
        <taxon>Caldibacillus</taxon>
    </lineage>
</organism>
<reference evidence="2 3" key="1">
    <citation type="submission" date="2016-01" db="EMBL/GenBank/DDBJ databases">
        <title>Draft Genome Sequences of Seven Thermophilic Sporeformers Isolated from Foods.</title>
        <authorList>
            <person name="Berendsen E.M."/>
            <person name="Wells-Bennik M.H."/>
            <person name="Krawcyk A.O."/>
            <person name="De Jong A."/>
            <person name="Holsappel S."/>
            <person name="Eijlander R.T."/>
            <person name="Kuipers O.P."/>
        </authorList>
    </citation>
    <scope>NUCLEOTIDE SEQUENCE [LARGE SCALE GENOMIC DNA]</scope>
    <source>
        <strain evidence="2 3">B4135</strain>
    </source>
</reference>
<protein>
    <submittedName>
        <fullName evidence="2">Uncharacterized protein</fullName>
    </submittedName>
</protein>
<gene>
    <name evidence="2" type="ORF">B4135_1324</name>
</gene>
<dbReference type="EMBL" id="LQYT01000011">
    <property type="protein sequence ID" value="KYD22317.1"/>
    <property type="molecule type" value="Genomic_DNA"/>
</dbReference>